<dbReference type="EMBL" id="CM000145">
    <property type="protein sequence ID" value="EEE68470.1"/>
    <property type="molecule type" value="Genomic_DNA"/>
</dbReference>
<dbReference type="PANTHER" id="PTHR32166">
    <property type="entry name" value="OSJNBA0013A04.12 PROTEIN"/>
    <property type="match status" value="1"/>
</dbReference>
<evidence type="ECO:0000256" key="3">
    <source>
        <dbReference type="ARBA" id="ARBA00022833"/>
    </source>
</evidence>
<reference evidence="7" key="1">
    <citation type="journal article" date="2005" name="PLoS Biol.">
        <title>The genomes of Oryza sativa: a history of duplications.</title>
        <authorList>
            <person name="Yu J."/>
            <person name="Wang J."/>
            <person name="Lin W."/>
            <person name="Li S."/>
            <person name="Li H."/>
            <person name="Zhou J."/>
            <person name="Ni P."/>
            <person name="Dong W."/>
            <person name="Hu S."/>
            <person name="Zeng C."/>
            <person name="Zhang J."/>
            <person name="Zhang Y."/>
            <person name="Li R."/>
            <person name="Xu Z."/>
            <person name="Li S."/>
            <person name="Li X."/>
            <person name="Zheng H."/>
            <person name="Cong L."/>
            <person name="Lin L."/>
            <person name="Yin J."/>
            <person name="Geng J."/>
            <person name="Li G."/>
            <person name="Shi J."/>
            <person name="Liu J."/>
            <person name="Lv H."/>
            <person name="Li J."/>
            <person name="Wang J."/>
            <person name="Deng Y."/>
            <person name="Ran L."/>
            <person name="Shi X."/>
            <person name="Wang X."/>
            <person name="Wu Q."/>
            <person name="Li C."/>
            <person name="Ren X."/>
            <person name="Wang J."/>
            <person name="Wang X."/>
            <person name="Li D."/>
            <person name="Liu D."/>
            <person name="Zhang X."/>
            <person name="Ji Z."/>
            <person name="Zhao W."/>
            <person name="Sun Y."/>
            <person name="Zhang Z."/>
            <person name="Bao J."/>
            <person name="Han Y."/>
            <person name="Dong L."/>
            <person name="Ji J."/>
            <person name="Chen P."/>
            <person name="Wu S."/>
            <person name="Liu J."/>
            <person name="Xiao Y."/>
            <person name="Bu D."/>
            <person name="Tan J."/>
            <person name="Yang L."/>
            <person name="Ye C."/>
            <person name="Zhang J."/>
            <person name="Xu J."/>
            <person name="Zhou Y."/>
            <person name="Yu Y."/>
            <person name="Zhang B."/>
            <person name="Zhuang S."/>
            <person name="Wei H."/>
            <person name="Liu B."/>
            <person name="Lei M."/>
            <person name="Yu H."/>
            <person name="Li Y."/>
            <person name="Xu H."/>
            <person name="Wei S."/>
            <person name="He X."/>
            <person name="Fang L."/>
            <person name="Zhang Z."/>
            <person name="Zhang Y."/>
            <person name="Huang X."/>
            <person name="Su Z."/>
            <person name="Tong W."/>
            <person name="Li J."/>
            <person name="Tong Z."/>
            <person name="Li S."/>
            <person name="Ye J."/>
            <person name="Wang L."/>
            <person name="Fang L."/>
            <person name="Lei T."/>
            <person name="Chen C."/>
            <person name="Chen H."/>
            <person name="Xu Z."/>
            <person name="Li H."/>
            <person name="Huang H."/>
            <person name="Zhang F."/>
            <person name="Xu H."/>
            <person name="Li N."/>
            <person name="Zhao C."/>
            <person name="Li S."/>
            <person name="Dong L."/>
            <person name="Huang Y."/>
            <person name="Li L."/>
            <person name="Xi Y."/>
            <person name="Qi Q."/>
            <person name="Li W."/>
            <person name="Zhang B."/>
            <person name="Hu W."/>
            <person name="Zhang Y."/>
            <person name="Tian X."/>
            <person name="Jiao Y."/>
            <person name="Liang X."/>
            <person name="Jin J."/>
            <person name="Gao L."/>
            <person name="Zheng W."/>
            <person name="Hao B."/>
            <person name="Liu S."/>
            <person name="Wang W."/>
            <person name="Yuan L."/>
            <person name="Cao M."/>
            <person name="McDermott J."/>
            <person name="Samudrala R."/>
            <person name="Wang J."/>
            <person name="Wong G.K."/>
            <person name="Yang H."/>
        </authorList>
    </citation>
    <scope>NUCLEOTIDE SEQUENCE [LARGE SCALE GENOMIC DNA]</scope>
</reference>
<evidence type="ECO:0000256" key="1">
    <source>
        <dbReference type="ARBA" id="ARBA00022723"/>
    </source>
</evidence>
<dbReference type="Proteomes" id="UP000007752">
    <property type="component" value="Chromosome 8"/>
</dbReference>
<dbReference type="PROSITE" id="PS50808">
    <property type="entry name" value="ZF_BED"/>
    <property type="match status" value="1"/>
</dbReference>
<evidence type="ECO:0000256" key="4">
    <source>
        <dbReference type="PROSITE-ProRule" id="PRU00027"/>
    </source>
</evidence>
<evidence type="ECO:0000256" key="5">
    <source>
        <dbReference type="SAM" id="MobiDB-lite"/>
    </source>
</evidence>
<dbReference type="PANTHER" id="PTHR32166:SF81">
    <property type="entry name" value="OS06G0658400 PROTEIN"/>
    <property type="match status" value="1"/>
</dbReference>
<feature type="compositionally biased region" description="Low complexity" evidence="5">
    <location>
        <begin position="24"/>
        <end position="39"/>
    </location>
</feature>
<dbReference type="GO" id="GO:0003677">
    <property type="term" value="F:DNA binding"/>
    <property type="evidence" value="ECO:0007669"/>
    <property type="project" value="InterPro"/>
</dbReference>
<gene>
    <name evidence="7" type="ORF">OsJ_26870</name>
</gene>
<keyword evidence="1" id="KW-0479">Metal-binding</keyword>
<evidence type="ECO:0000313" key="7">
    <source>
        <dbReference type="EMBL" id="EEE68470.1"/>
    </source>
</evidence>
<dbReference type="GO" id="GO:0008270">
    <property type="term" value="F:zinc ion binding"/>
    <property type="evidence" value="ECO:0007669"/>
    <property type="project" value="UniProtKB-KW"/>
</dbReference>
<dbReference type="SUPFAM" id="SSF53098">
    <property type="entry name" value="Ribonuclease H-like"/>
    <property type="match status" value="1"/>
</dbReference>
<feature type="compositionally biased region" description="Polar residues" evidence="5">
    <location>
        <begin position="40"/>
        <end position="52"/>
    </location>
</feature>
<sequence>MAHAPIANQKRCLLHVGDSMDFRSGSSNDSGSASNPSGNTGFDASRPSSGSGSTMGGHARSILNAARVIPPNDDEKKPLWRYVELLEKTGKGEGGNARFRCRFCNQVIHGSYSRVKAHLLKIGTIGVATCKKVTVDILGQLQDEMTRAEAISARNLPKDIPLPTESVSRGKRRAVSAIESSFNLDARAKLDALIARMFYTSGIPFNVARNPYFRKAFQFACNNQLGGYTPPNFNKLRTTLLVQERTNVERLLNALKSTWSTKGVSIVSDGWSDAQRRPILNFLAVTEDGPMFLKAINTEGEIKRKEYIAEKMFAIIEEVGPNNVVQVITDNASNCRAAGLMVEQKFASTIVMLKMFRAIKENLILMVASEKWNAYREDNQVQAQHVKEKILNDLWWDKVKYIIDFCEPIYSMIRAADTDKPCLHLIYEMWDSMIDKVKKIIYRHEGKELDEQCSFFFHVNEILHFRWAKSTTPLHCLAHSLNPKYYYETWLEEAPNRQAPHMDEEISDMRNKCFRRYFSGDDLRKIKQQFADFSLFGSGFNSFDSIEDRAHMNAKQWWGIYGNSAPEHKKLALKLLGQPTSSSCAERNWSTYGFIHSSMRNKFSSFSYLFSFLLRPARAEDLVFVHQNMRLLSRRSEEYYSGPSIMWDVAGDRYELFDGGADFLQQAELTLDEPDLERLLEDLGALDIQGDNGPSSTSVPMDEINNQFI</sequence>
<dbReference type="InterPro" id="IPR007021">
    <property type="entry name" value="DUF659"/>
</dbReference>
<evidence type="ECO:0000256" key="2">
    <source>
        <dbReference type="ARBA" id="ARBA00022771"/>
    </source>
</evidence>
<keyword evidence="3" id="KW-0862">Zinc</keyword>
<keyword evidence="2 4" id="KW-0863">Zinc-finger</keyword>
<organism evidence="7">
    <name type="scientific">Oryza sativa subsp. japonica</name>
    <name type="common">Rice</name>
    <dbReference type="NCBI Taxonomy" id="39947"/>
    <lineage>
        <taxon>Eukaryota</taxon>
        <taxon>Viridiplantae</taxon>
        <taxon>Streptophyta</taxon>
        <taxon>Embryophyta</taxon>
        <taxon>Tracheophyta</taxon>
        <taxon>Spermatophyta</taxon>
        <taxon>Magnoliopsida</taxon>
        <taxon>Liliopsida</taxon>
        <taxon>Poales</taxon>
        <taxon>Poaceae</taxon>
        <taxon>BOP clade</taxon>
        <taxon>Oryzoideae</taxon>
        <taxon>Oryzeae</taxon>
        <taxon>Oryzinae</taxon>
        <taxon>Oryza</taxon>
        <taxon>Oryza sativa</taxon>
    </lineage>
</organism>
<feature type="region of interest" description="Disordered" evidence="5">
    <location>
        <begin position="23"/>
        <end position="57"/>
    </location>
</feature>
<dbReference type="Pfam" id="PF04937">
    <property type="entry name" value="DUF659"/>
    <property type="match status" value="1"/>
</dbReference>
<proteinExistence type="predicted"/>
<evidence type="ECO:0000259" key="6">
    <source>
        <dbReference type="PROSITE" id="PS50808"/>
    </source>
</evidence>
<accession>B9G0A3</accession>
<feature type="domain" description="BED-type" evidence="6">
    <location>
        <begin position="74"/>
        <end position="137"/>
    </location>
</feature>
<dbReference type="InterPro" id="IPR003656">
    <property type="entry name" value="Znf_BED"/>
</dbReference>
<protein>
    <recommendedName>
        <fullName evidence="6">BED-type domain-containing protein</fullName>
    </recommendedName>
</protein>
<reference evidence="7" key="2">
    <citation type="submission" date="2008-12" db="EMBL/GenBank/DDBJ databases">
        <title>Improved gene annotation of the rice (Oryza sativa) genomes.</title>
        <authorList>
            <person name="Wang J."/>
            <person name="Li R."/>
            <person name="Fan W."/>
            <person name="Huang Q."/>
            <person name="Zhang J."/>
            <person name="Zhou Y."/>
            <person name="Hu Y."/>
            <person name="Zi S."/>
            <person name="Li J."/>
            <person name="Ni P."/>
            <person name="Zheng H."/>
            <person name="Zhang Y."/>
            <person name="Zhao M."/>
            <person name="Hao Q."/>
            <person name="McDermott J."/>
            <person name="Samudrala R."/>
            <person name="Kristiansen K."/>
            <person name="Wong G.K.-S."/>
        </authorList>
    </citation>
    <scope>NUCLEOTIDE SEQUENCE</scope>
</reference>
<dbReference type="AlphaFoldDB" id="B9G0A3"/>
<dbReference type="InterPro" id="IPR012337">
    <property type="entry name" value="RNaseH-like_sf"/>
</dbReference>
<name>B9G0A3_ORYSJ</name>